<dbReference type="HAMAP" id="MF_00974">
    <property type="entry name" value="DNA_primase_DnaG"/>
    <property type="match status" value="1"/>
</dbReference>
<dbReference type="Pfam" id="PF01807">
    <property type="entry name" value="Zn_ribbon_DnaG"/>
    <property type="match status" value="1"/>
</dbReference>
<dbReference type="GO" id="GO:1990077">
    <property type="term" value="C:primosome complex"/>
    <property type="evidence" value="ECO:0007669"/>
    <property type="project" value="UniProtKB-KW"/>
</dbReference>
<evidence type="ECO:0000256" key="9">
    <source>
        <dbReference type="ARBA" id="ARBA00022842"/>
    </source>
</evidence>
<dbReference type="GO" id="GO:0003677">
    <property type="term" value="F:DNA binding"/>
    <property type="evidence" value="ECO:0007669"/>
    <property type="project" value="UniProtKB-KW"/>
</dbReference>
<dbReference type="InterPro" id="IPR030846">
    <property type="entry name" value="DnaG_bac"/>
</dbReference>
<dbReference type="Gene3D" id="3.90.580.10">
    <property type="entry name" value="Zinc finger, CHC2-type domain"/>
    <property type="match status" value="1"/>
</dbReference>
<keyword evidence="10 12" id="KW-0238">DNA-binding</keyword>
<dbReference type="Gene3D" id="3.90.980.10">
    <property type="entry name" value="DNA primase, catalytic core, N-terminal domain"/>
    <property type="match status" value="1"/>
</dbReference>
<evidence type="ECO:0000313" key="15">
    <source>
        <dbReference type="EMBL" id="MBO8440726.1"/>
    </source>
</evidence>
<evidence type="ECO:0000256" key="12">
    <source>
        <dbReference type="HAMAP-Rule" id="MF_00974"/>
    </source>
</evidence>
<keyword evidence="1 12" id="KW-0240">DNA-directed RNA polymerase</keyword>
<dbReference type="Proteomes" id="UP000712007">
    <property type="component" value="Unassembled WGS sequence"/>
</dbReference>
<keyword evidence="7 12" id="KW-0863">Zinc-finger</keyword>
<evidence type="ECO:0000256" key="10">
    <source>
        <dbReference type="ARBA" id="ARBA00023125"/>
    </source>
</evidence>
<dbReference type="GO" id="GO:0005737">
    <property type="term" value="C:cytoplasm"/>
    <property type="evidence" value="ECO:0007669"/>
    <property type="project" value="TreeGrafter"/>
</dbReference>
<dbReference type="CDD" id="cd03364">
    <property type="entry name" value="TOPRIM_DnaG_primases"/>
    <property type="match status" value="1"/>
</dbReference>
<dbReference type="SMART" id="SM00493">
    <property type="entry name" value="TOPRIM"/>
    <property type="match status" value="1"/>
</dbReference>
<protein>
    <recommendedName>
        <fullName evidence="12">DNA primase</fullName>
        <ecNumber evidence="12">2.7.7.101</ecNumber>
    </recommendedName>
</protein>
<keyword evidence="6 12" id="KW-0479">Metal-binding</keyword>
<evidence type="ECO:0000256" key="3">
    <source>
        <dbReference type="ARBA" id="ARBA00022679"/>
    </source>
</evidence>
<evidence type="ECO:0000256" key="5">
    <source>
        <dbReference type="ARBA" id="ARBA00022705"/>
    </source>
</evidence>
<feature type="zinc finger region" description="CHC2-type" evidence="12">
    <location>
        <begin position="37"/>
        <end position="61"/>
    </location>
</feature>
<dbReference type="InterPro" id="IPR050219">
    <property type="entry name" value="DnaG_primase"/>
</dbReference>
<comment type="domain">
    <text evidence="12">Contains an N-terminal zinc-binding domain, a central core domain that contains the primase activity, and a C-terminal DnaB-binding domain.</text>
</comment>
<dbReference type="InterPro" id="IPR006295">
    <property type="entry name" value="DNA_primase_DnaG"/>
</dbReference>
<dbReference type="InterPro" id="IPR019475">
    <property type="entry name" value="DNA_primase_DnaB-bd"/>
</dbReference>
<dbReference type="GO" id="GO:0000428">
    <property type="term" value="C:DNA-directed RNA polymerase complex"/>
    <property type="evidence" value="ECO:0007669"/>
    <property type="project" value="UniProtKB-KW"/>
</dbReference>
<feature type="region of interest" description="Disordered" evidence="13">
    <location>
        <begin position="434"/>
        <end position="494"/>
    </location>
</feature>
<dbReference type="InterPro" id="IPR002694">
    <property type="entry name" value="Znf_CHC2"/>
</dbReference>
<evidence type="ECO:0000256" key="13">
    <source>
        <dbReference type="SAM" id="MobiDB-lite"/>
    </source>
</evidence>
<feature type="domain" description="Toprim" evidence="14">
    <location>
        <begin position="260"/>
        <end position="341"/>
    </location>
</feature>
<evidence type="ECO:0000313" key="16">
    <source>
        <dbReference type="Proteomes" id="UP000712007"/>
    </source>
</evidence>
<dbReference type="GO" id="GO:0003899">
    <property type="term" value="F:DNA-directed RNA polymerase activity"/>
    <property type="evidence" value="ECO:0007669"/>
    <property type="project" value="UniProtKB-UniRule"/>
</dbReference>
<reference evidence="15" key="1">
    <citation type="submission" date="2020-10" db="EMBL/GenBank/DDBJ databases">
        <authorList>
            <person name="Gilroy R."/>
        </authorList>
    </citation>
    <scope>NUCLEOTIDE SEQUENCE</scope>
    <source>
        <strain evidence="15">3924</strain>
    </source>
</reference>
<sequence>MIDPKTVSRILDTAQIVDVVSDFVTLRRRGANYVGLCPFHDEKTGSFVVSPAKGIFKCFGCGKAGGPVHFIMEHEQLDYPGALRYLAKKYGIEIVEKELSAEEKQAQSERESLFAVNDWAARYFIDTLNNTEEGRSVGISYFRERGFTDETIRKFGLGYCPSEGSAMCRAALAHGFKAEFIEKTGVGLRRDNGAWYDRFRGRVIFPVHTLSGKVVAFGGRVLEKNDKTAKYVNSPESEIYSKSHELYGIYFAKQSIVKADRCFLVEGYTDVISMHQAGVTNVVASSGTSLTEGQIRLIHRFTPNITVLYDGDNAGIKASVRGIDMLLAEGMNVKVVLLPDGEDPDSYARGHNASDFIRFIDENQTDFIHFKVKLLKGEVGTDPIKRAQLVQDVVRSIALMPDNITRMVYTKECAEMLDMDEGTLANEVRRVHDAKRTEEMKRAGYNPDNSRKRTTDPAYRHVGQGAGVQPPVQAREAGGENASPPDEGDIPHQTDGISQQPELVNEAFAARSPFYSHERNIIQEVVRHGGQVMCYEEGDDGAAVPLTVGRYVIEELAELRGEMGCMVHDAVYARILDEMAEHTAEVGFDTARYFTGHTDPDISCEAANLVSEQYQLSRIFTKEDEYTGDPNDKKDMEIYLRHKEEKERKELFDVVVKVVFEYKSEIVESKNKALLAEMREAQAAGDMPRVFEIIREQQTLKEISKQLGAHCGHRVLAR</sequence>
<dbReference type="InterPro" id="IPR006171">
    <property type="entry name" value="TOPRIM_dom"/>
</dbReference>
<dbReference type="InterPro" id="IPR034151">
    <property type="entry name" value="TOPRIM_DnaG_bac"/>
</dbReference>
<dbReference type="PROSITE" id="PS50880">
    <property type="entry name" value="TOPRIM"/>
    <property type="match status" value="1"/>
</dbReference>
<keyword evidence="11 12" id="KW-0804">Transcription</keyword>
<dbReference type="NCBIfam" id="TIGR01391">
    <property type="entry name" value="dnaG"/>
    <property type="match status" value="1"/>
</dbReference>
<comment type="cofactor">
    <cofactor evidence="12">
        <name>Zn(2+)</name>
        <dbReference type="ChEBI" id="CHEBI:29105"/>
    </cofactor>
    <text evidence="12">Binds 1 zinc ion per monomer.</text>
</comment>
<proteinExistence type="inferred from homology"/>
<dbReference type="SUPFAM" id="SSF57783">
    <property type="entry name" value="Zinc beta-ribbon"/>
    <property type="match status" value="1"/>
</dbReference>
<keyword evidence="8 12" id="KW-0862">Zinc</keyword>
<dbReference type="SMART" id="SM00400">
    <property type="entry name" value="ZnF_CHCC"/>
    <property type="match status" value="1"/>
</dbReference>
<comment type="similarity">
    <text evidence="12">Belongs to the DnaG primase family.</text>
</comment>
<dbReference type="EC" id="2.7.7.101" evidence="12"/>
<dbReference type="GO" id="GO:0008270">
    <property type="term" value="F:zinc ion binding"/>
    <property type="evidence" value="ECO:0007669"/>
    <property type="project" value="UniProtKB-UniRule"/>
</dbReference>
<dbReference type="Pfam" id="PF13155">
    <property type="entry name" value="Toprim_2"/>
    <property type="match status" value="1"/>
</dbReference>
<dbReference type="InterPro" id="IPR037068">
    <property type="entry name" value="DNA_primase_core_N_sf"/>
</dbReference>
<dbReference type="Pfam" id="PF08275">
    <property type="entry name" value="DNAG_N"/>
    <property type="match status" value="1"/>
</dbReference>
<keyword evidence="9" id="KW-0460">Magnesium</keyword>
<dbReference type="FunFam" id="3.40.1360.10:FF:000002">
    <property type="entry name" value="DNA primase"/>
    <property type="match status" value="1"/>
</dbReference>
<dbReference type="Pfam" id="PF10410">
    <property type="entry name" value="DnaB_bind"/>
    <property type="match status" value="1"/>
</dbReference>
<keyword evidence="3 12" id="KW-0808">Transferase</keyword>
<dbReference type="PANTHER" id="PTHR30313:SF2">
    <property type="entry name" value="DNA PRIMASE"/>
    <property type="match status" value="1"/>
</dbReference>
<comment type="function">
    <text evidence="12">RNA polymerase that catalyzes the synthesis of short RNA molecules used as primers for DNA polymerase during DNA replication.</text>
</comment>
<dbReference type="EMBL" id="JADIMV010000149">
    <property type="protein sequence ID" value="MBO8440726.1"/>
    <property type="molecule type" value="Genomic_DNA"/>
</dbReference>
<gene>
    <name evidence="12" type="primary">dnaG</name>
    <name evidence="15" type="ORF">IAC51_08785</name>
</gene>
<keyword evidence="2 12" id="KW-0639">Primosome</keyword>
<dbReference type="FunFam" id="3.90.580.10:FF:000001">
    <property type="entry name" value="DNA primase"/>
    <property type="match status" value="1"/>
</dbReference>
<comment type="caution">
    <text evidence="15">The sequence shown here is derived from an EMBL/GenBank/DDBJ whole genome shotgun (WGS) entry which is preliminary data.</text>
</comment>
<dbReference type="SUPFAM" id="SSF56731">
    <property type="entry name" value="DNA primase core"/>
    <property type="match status" value="1"/>
</dbReference>
<dbReference type="GO" id="GO:0006269">
    <property type="term" value="P:DNA replication, synthesis of primer"/>
    <property type="evidence" value="ECO:0007669"/>
    <property type="project" value="UniProtKB-UniRule"/>
</dbReference>
<evidence type="ECO:0000259" key="14">
    <source>
        <dbReference type="PROSITE" id="PS50880"/>
    </source>
</evidence>
<evidence type="ECO:0000256" key="1">
    <source>
        <dbReference type="ARBA" id="ARBA00022478"/>
    </source>
</evidence>
<dbReference type="PANTHER" id="PTHR30313">
    <property type="entry name" value="DNA PRIMASE"/>
    <property type="match status" value="1"/>
</dbReference>
<feature type="compositionally biased region" description="Basic and acidic residues" evidence="13">
    <location>
        <begin position="449"/>
        <end position="459"/>
    </location>
</feature>
<evidence type="ECO:0000256" key="8">
    <source>
        <dbReference type="ARBA" id="ARBA00022833"/>
    </source>
</evidence>
<keyword evidence="4 12" id="KW-0548">Nucleotidyltransferase</keyword>
<evidence type="ECO:0000256" key="6">
    <source>
        <dbReference type="ARBA" id="ARBA00022723"/>
    </source>
</evidence>
<organism evidence="15 16">
    <name type="scientific">Candidatus Aphodosoma intestinipullorum</name>
    <dbReference type="NCBI Taxonomy" id="2840674"/>
    <lineage>
        <taxon>Bacteria</taxon>
        <taxon>Pseudomonadati</taxon>
        <taxon>Bacteroidota</taxon>
        <taxon>Bacteroidia</taxon>
        <taxon>Bacteroidales</taxon>
        <taxon>Candidatus Aphodosoma</taxon>
    </lineage>
</organism>
<reference evidence="15" key="2">
    <citation type="journal article" date="2021" name="PeerJ">
        <title>Extensive microbial diversity within the chicken gut microbiome revealed by metagenomics and culture.</title>
        <authorList>
            <person name="Gilroy R."/>
            <person name="Ravi A."/>
            <person name="Getino M."/>
            <person name="Pursley I."/>
            <person name="Horton D.L."/>
            <person name="Alikhan N.F."/>
            <person name="Baker D."/>
            <person name="Gharbi K."/>
            <person name="Hall N."/>
            <person name="Watson M."/>
            <person name="Adriaenssens E.M."/>
            <person name="Foster-Nyarko E."/>
            <person name="Jarju S."/>
            <person name="Secka A."/>
            <person name="Antonio M."/>
            <person name="Oren A."/>
            <person name="Chaudhuri R.R."/>
            <person name="La Ragione R."/>
            <person name="Hildebrand F."/>
            <person name="Pallen M.J."/>
        </authorList>
    </citation>
    <scope>NUCLEOTIDE SEQUENCE</scope>
    <source>
        <strain evidence="15">3924</strain>
    </source>
</reference>
<evidence type="ECO:0000256" key="11">
    <source>
        <dbReference type="ARBA" id="ARBA00023163"/>
    </source>
</evidence>
<dbReference type="AlphaFoldDB" id="A0A940DLG1"/>
<evidence type="ECO:0000256" key="4">
    <source>
        <dbReference type="ARBA" id="ARBA00022695"/>
    </source>
</evidence>
<comment type="subunit">
    <text evidence="12">Monomer. Interacts with DnaB.</text>
</comment>
<evidence type="ECO:0000256" key="2">
    <source>
        <dbReference type="ARBA" id="ARBA00022515"/>
    </source>
</evidence>
<dbReference type="InterPro" id="IPR036977">
    <property type="entry name" value="DNA_primase_Znf_CHC2"/>
</dbReference>
<accession>A0A940DLG1</accession>
<keyword evidence="5 12" id="KW-0235">DNA replication</keyword>
<dbReference type="Gene3D" id="3.40.1360.10">
    <property type="match status" value="1"/>
</dbReference>
<dbReference type="InterPro" id="IPR013264">
    <property type="entry name" value="DNAG_N"/>
</dbReference>
<comment type="catalytic activity">
    <reaction evidence="12">
        <text>ssDNA + n NTP = ssDNA/pppN(pN)n-1 hybrid + (n-1) diphosphate.</text>
        <dbReference type="EC" id="2.7.7.101"/>
    </reaction>
</comment>
<evidence type="ECO:0000256" key="7">
    <source>
        <dbReference type="ARBA" id="ARBA00022771"/>
    </source>
</evidence>
<name>A0A940DLG1_9BACT</name>